<dbReference type="InterPro" id="IPR016185">
    <property type="entry name" value="PreATP-grasp_dom_sf"/>
</dbReference>
<comment type="similarity">
    <text evidence="5 15">Belongs to the D-alanine--D-alanine ligase family.</text>
</comment>
<dbReference type="InterPro" id="IPR005905">
    <property type="entry name" value="D_ala_D_ala"/>
</dbReference>
<feature type="binding site" evidence="17">
    <location>
        <position position="264"/>
    </location>
    <ligand>
        <name>Mg(2+)</name>
        <dbReference type="ChEBI" id="CHEBI:18420"/>
        <label>2</label>
    </ligand>
</feature>
<dbReference type="InterPro" id="IPR000291">
    <property type="entry name" value="D-Ala_lig_Van_CS"/>
</dbReference>
<evidence type="ECO:0000256" key="3">
    <source>
        <dbReference type="ARBA" id="ARBA00004496"/>
    </source>
</evidence>
<comment type="subcellular location">
    <subcellularLocation>
        <location evidence="3 15">Cytoplasm</location>
    </subcellularLocation>
</comment>
<dbReference type="InterPro" id="IPR011127">
    <property type="entry name" value="Dala_Dala_lig_N"/>
</dbReference>
<dbReference type="Pfam" id="PF01820">
    <property type="entry name" value="Dala_Dala_lig_N"/>
    <property type="match status" value="1"/>
</dbReference>
<evidence type="ECO:0000256" key="11">
    <source>
        <dbReference type="ARBA" id="ARBA00022960"/>
    </source>
</evidence>
<feature type="binding site" evidence="17">
    <location>
        <position position="249"/>
    </location>
    <ligand>
        <name>Mg(2+)</name>
        <dbReference type="ChEBI" id="CHEBI:18420"/>
        <label>1</label>
    </ligand>
</feature>
<feature type="active site" evidence="16">
    <location>
        <position position="142"/>
    </location>
</feature>
<comment type="pathway">
    <text evidence="4 15">Cell wall biogenesis; peptidoglycan biosynthesis.</text>
</comment>
<dbReference type="EC" id="6.3.2.4" evidence="6 15"/>
<keyword evidence="17" id="KW-0460">Magnesium</keyword>
<evidence type="ECO:0000313" key="21">
    <source>
        <dbReference type="Proteomes" id="UP000198611"/>
    </source>
</evidence>
<evidence type="ECO:0000256" key="2">
    <source>
        <dbReference type="ARBA" id="ARBA00003921"/>
    </source>
</evidence>
<proteinExistence type="inferred from homology"/>
<reference evidence="20 21" key="1">
    <citation type="submission" date="2016-10" db="EMBL/GenBank/DDBJ databases">
        <authorList>
            <person name="de Groot N.N."/>
        </authorList>
    </citation>
    <scope>NUCLEOTIDE SEQUENCE [LARGE SCALE GENOMIC DNA]</scope>
    <source>
        <strain evidence="20 21">HL3</strain>
    </source>
</reference>
<name>A0A1I1QS94_9GAMM</name>
<dbReference type="PANTHER" id="PTHR23132:SF23">
    <property type="entry name" value="D-ALANINE--D-ALANINE LIGASE B"/>
    <property type="match status" value="1"/>
</dbReference>
<evidence type="ECO:0000256" key="13">
    <source>
        <dbReference type="ARBA" id="ARBA00023316"/>
    </source>
</evidence>
<comment type="cofactor">
    <cofactor evidence="17">
        <name>Mg(2+)</name>
        <dbReference type="ChEBI" id="CHEBI:18420"/>
    </cofactor>
    <cofactor evidence="17">
        <name>Mn(2+)</name>
        <dbReference type="ChEBI" id="CHEBI:29035"/>
    </cofactor>
    <text evidence="17">Binds 2 magnesium or manganese ions per subunit.</text>
</comment>
<dbReference type="HAMAP" id="MF_00047">
    <property type="entry name" value="Dala_Dala_lig"/>
    <property type="match status" value="1"/>
</dbReference>
<feature type="binding site" evidence="17">
    <location>
        <position position="262"/>
    </location>
    <ligand>
        <name>Mg(2+)</name>
        <dbReference type="ChEBI" id="CHEBI:18420"/>
        <label>1</label>
    </ligand>
</feature>
<organism evidence="20 21">
    <name type="scientific">Thiohalospira halophila DSM 15071</name>
    <dbReference type="NCBI Taxonomy" id="1123397"/>
    <lineage>
        <taxon>Bacteria</taxon>
        <taxon>Pseudomonadati</taxon>
        <taxon>Pseudomonadota</taxon>
        <taxon>Gammaproteobacteria</taxon>
        <taxon>Thiohalospirales</taxon>
        <taxon>Thiohalospiraceae</taxon>
        <taxon>Thiohalospira</taxon>
    </lineage>
</organism>
<dbReference type="GO" id="GO:0005524">
    <property type="term" value="F:ATP binding"/>
    <property type="evidence" value="ECO:0007669"/>
    <property type="project" value="UniProtKB-UniRule"/>
</dbReference>
<dbReference type="AlphaFoldDB" id="A0A1I1QS94"/>
<dbReference type="PIRSF" id="PIRSF039102">
    <property type="entry name" value="Ddl/VanB"/>
    <property type="match status" value="1"/>
</dbReference>
<evidence type="ECO:0000256" key="10">
    <source>
        <dbReference type="ARBA" id="ARBA00022840"/>
    </source>
</evidence>
<feature type="domain" description="ATP-grasp" evidence="19">
    <location>
        <begin position="100"/>
        <end position="295"/>
    </location>
</feature>
<keyword evidence="17" id="KW-0479">Metal-binding</keyword>
<dbReference type="GO" id="GO:0046872">
    <property type="term" value="F:metal ion binding"/>
    <property type="evidence" value="ECO:0007669"/>
    <property type="project" value="UniProtKB-KW"/>
</dbReference>
<evidence type="ECO:0000313" key="20">
    <source>
        <dbReference type="EMBL" id="SFD24905.1"/>
    </source>
</evidence>
<feature type="binding site" evidence="17">
    <location>
        <position position="262"/>
    </location>
    <ligand>
        <name>Mg(2+)</name>
        <dbReference type="ChEBI" id="CHEBI:18420"/>
        <label>2</label>
    </ligand>
</feature>
<dbReference type="Gene3D" id="3.40.50.20">
    <property type="match status" value="1"/>
</dbReference>
<feature type="active site" evidence="16">
    <location>
        <position position="13"/>
    </location>
</feature>
<sequence>MTAVVLMGGWSAERPISLKSGRAVLAALQQAGVSAEALDVDGPTAVRALVDGGWERAFIALHGRGGEDGVIQGCLEAFGIPYTGSGVLGSALAMDKLRSKRIWRGAGLPTLDWAELTPETDPEAVVARLGLPLMVKPAREGSSIGMSRVERATDLEAARAAAAAYDDEVFAERWVTGEEYTVALLGDRALPAIRLETPRGFYDYAAKYSEQTTRYHCPAGLSEADEAAMARLSRAAFAALDGRGWGRVDILRDGDGTDWLVEVNTVPGMTDHSLVPMAAAAAGLDFPALARTILDSAALKGGGEGAA</sequence>
<dbReference type="Proteomes" id="UP000198611">
    <property type="component" value="Unassembled WGS sequence"/>
</dbReference>
<comment type="cofactor">
    <cofactor evidence="1">
        <name>Mn(2+)</name>
        <dbReference type="ChEBI" id="CHEBI:29035"/>
    </cofactor>
</comment>
<dbReference type="SUPFAM" id="SSF52440">
    <property type="entry name" value="PreATP-grasp domain"/>
    <property type="match status" value="1"/>
</dbReference>
<dbReference type="GO" id="GO:0008360">
    <property type="term" value="P:regulation of cell shape"/>
    <property type="evidence" value="ECO:0007669"/>
    <property type="project" value="UniProtKB-KW"/>
</dbReference>
<evidence type="ECO:0000256" key="6">
    <source>
        <dbReference type="ARBA" id="ARBA00012216"/>
    </source>
</evidence>
<evidence type="ECO:0000256" key="16">
    <source>
        <dbReference type="PIRSR" id="PIRSR039102-1"/>
    </source>
</evidence>
<keyword evidence="12 15" id="KW-0573">Peptidoglycan synthesis</keyword>
<evidence type="ECO:0000256" key="9">
    <source>
        <dbReference type="ARBA" id="ARBA00022741"/>
    </source>
</evidence>
<evidence type="ECO:0000256" key="14">
    <source>
        <dbReference type="ARBA" id="ARBA00047614"/>
    </source>
</evidence>
<dbReference type="GO" id="GO:0009252">
    <property type="term" value="P:peptidoglycan biosynthetic process"/>
    <property type="evidence" value="ECO:0007669"/>
    <property type="project" value="UniProtKB-UniRule"/>
</dbReference>
<keyword evidence="13 15" id="KW-0961">Cell wall biogenesis/degradation</keyword>
<dbReference type="GO" id="GO:0071555">
    <property type="term" value="P:cell wall organization"/>
    <property type="evidence" value="ECO:0007669"/>
    <property type="project" value="UniProtKB-KW"/>
</dbReference>
<evidence type="ECO:0000256" key="4">
    <source>
        <dbReference type="ARBA" id="ARBA00004752"/>
    </source>
</evidence>
<dbReference type="InterPro" id="IPR011761">
    <property type="entry name" value="ATP-grasp"/>
</dbReference>
<evidence type="ECO:0000256" key="17">
    <source>
        <dbReference type="PIRSR" id="PIRSR039102-3"/>
    </source>
</evidence>
<dbReference type="GO" id="GO:0005829">
    <property type="term" value="C:cytosol"/>
    <property type="evidence" value="ECO:0007669"/>
    <property type="project" value="TreeGrafter"/>
</dbReference>
<evidence type="ECO:0000256" key="1">
    <source>
        <dbReference type="ARBA" id="ARBA00001936"/>
    </source>
</evidence>
<accession>A0A1I1QS94</accession>
<dbReference type="Gene3D" id="3.30.470.20">
    <property type="entry name" value="ATP-grasp fold, B domain"/>
    <property type="match status" value="1"/>
</dbReference>
<keyword evidence="11 15" id="KW-0133">Cell shape</keyword>
<dbReference type="PROSITE" id="PS50975">
    <property type="entry name" value="ATP_GRASP"/>
    <property type="match status" value="1"/>
</dbReference>
<evidence type="ECO:0000256" key="12">
    <source>
        <dbReference type="ARBA" id="ARBA00022984"/>
    </source>
</evidence>
<keyword evidence="7 15" id="KW-0963">Cytoplasm</keyword>
<comment type="function">
    <text evidence="2 15">Cell wall formation.</text>
</comment>
<keyword evidence="8 15" id="KW-0436">Ligase</keyword>
<dbReference type="Pfam" id="PF07478">
    <property type="entry name" value="Dala_Dala_lig_C"/>
    <property type="match status" value="1"/>
</dbReference>
<dbReference type="STRING" id="1123397.SAMN05660831_01259"/>
<evidence type="ECO:0000259" key="19">
    <source>
        <dbReference type="PROSITE" id="PS50975"/>
    </source>
</evidence>
<dbReference type="RefSeq" id="WP_093427917.1">
    <property type="nucleotide sequence ID" value="NZ_FOMJ01000003.1"/>
</dbReference>
<dbReference type="InterPro" id="IPR013815">
    <property type="entry name" value="ATP_grasp_subdomain_1"/>
</dbReference>
<keyword evidence="9 18" id="KW-0547">Nucleotide-binding</keyword>
<evidence type="ECO:0000256" key="18">
    <source>
        <dbReference type="PROSITE-ProRule" id="PRU00409"/>
    </source>
</evidence>
<evidence type="ECO:0000256" key="5">
    <source>
        <dbReference type="ARBA" id="ARBA00010871"/>
    </source>
</evidence>
<evidence type="ECO:0000256" key="7">
    <source>
        <dbReference type="ARBA" id="ARBA00022490"/>
    </source>
</evidence>
<dbReference type="UniPathway" id="UPA00219"/>
<keyword evidence="10 18" id="KW-0067">ATP-binding</keyword>
<dbReference type="OrthoDB" id="9813261at2"/>
<evidence type="ECO:0000256" key="8">
    <source>
        <dbReference type="ARBA" id="ARBA00022598"/>
    </source>
</evidence>
<feature type="active site" evidence="16">
    <location>
        <position position="273"/>
    </location>
</feature>
<dbReference type="NCBIfam" id="TIGR01205">
    <property type="entry name" value="D_ala_D_alaTIGR"/>
    <property type="match status" value="1"/>
</dbReference>
<dbReference type="PANTHER" id="PTHR23132">
    <property type="entry name" value="D-ALANINE--D-ALANINE LIGASE"/>
    <property type="match status" value="1"/>
</dbReference>
<dbReference type="PROSITE" id="PS00844">
    <property type="entry name" value="DALA_DALA_LIGASE_2"/>
    <property type="match status" value="1"/>
</dbReference>
<gene>
    <name evidence="15" type="primary">ddl</name>
    <name evidence="20" type="ORF">SAMN05660831_01259</name>
</gene>
<dbReference type="GO" id="GO:0008716">
    <property type="term" value="F:D-alanine-D-alanine ligase activity"/>
    <property type="evidence" value="ECO:0007669"/>
    <property type="project" value="UniProtKB-UniRule"/>
</dbReference>
<dbReference type="InterPro" id="IPR011095">
    <property type="entry name" value="Dala_Dala_lig_C"/>
</dbReference>
<evidence type="ECO:0000256" key="15">
    <source>
        <dbReference type="HAMAP-Rule" id="MF_00047"/>
    </source>
</evidence>
<comment type="catalytic activity">
    <reaction evidence="14 15">
        <text>2 D-alanine + ATP = D-alanyl-D-alanine + ADP + phosphate + H(+)</text>
        <dbReference type="Rhea" id="RHEA:11224"/>
        <dbReference type="ChEBI" id="CHEBI:15378"/>
        <dbReference type="ChEBI" id="CHEBI:30616"/>
        <dbReference type="ChEBI" id="CHEBI:43474"/>
        <dbReference type="ChEBI" id="CHEBI:57416"/>
        <dbReference type="ChEBI" id="CHEBI:57822"/>
        <dbReference type="ChEBI" id="CHEBI:456216"/>
        <dbReference type="EC" id="6.3.2.4"/>
    </reaction>
</comment>
<dbReference type="Gene3D" id="3.30.1490.20">
    <property type="entry name" value="ATP-grasp fold, A domain"/>
    <property type="match status" value="1"/>
</dbReference>
<protein>
    <recommendedName>
        <fullName evidence="6 15">D-alanine--D-alanine ligase</fullName>
        <ecNumber evidence="6 15">6.3.2.4</ecNumber>
    </recommendedName>
    <alternativeName>
        <fullName evidence="15">D-Ala-D-Ala ligase</fullName>
    </alternativeName>
    <alternativeName>
        <fullName evidence="15">D-alanylalanine synthetase</fullName>
    </alternativeName>
</protein>
<keyword evidence="21" id="KW-1185">Reference proteome</keyword>
<dbReference type="SUPFAM" id="SSF56059">
    <property type="entry name" value="Glutathione synthetase ATP-binding domain-like"/>
    <property type="match status" value="1"/>
</dbReference>
<dbReference type="NCBIfam" id="NF002378">
    <property type="entry name" value="PRK01372.1"/>
    <property type="match status" value="1"/>
</dbReference>
<dbReference type="PROSITE" id="PS00843">
    <property type="entry name" value="DALA_DALA_LIGASE_1"/>
    <property type="match status" value="1"/>
</dbReference>
<dbReference type="EMBL" id="FOMJ01000003">
    <property type="protein sequence ID" value="SFD24905.1"/>
    <property type="molecule type" value="Genomic_DNA"/>
</dbReference>
<keyword evidence="17" id="KW-0464">Manganese</keyword>